<accession>A0A1T1HGF6</accession>
<dbReference type="AlphaFoldDB" id="A0A1T1HGF6"/>
<evidence type="ECO:0000259" key="1">
    <source>
        <dbReference type="Pfam" id="PF19489"/>
    </source>
</evidence>
<dbReference type="Proteomes" id="UP000190064">
    <property type="component" value="Unassembled WGS sequence"/>
</dbReference>
<name>A0A1T1HGF6_OCELI</name>
<organism evidence="2 3">
    <name type="scientific">Oceanospirillum linum</name>
    <dbReference type="NCBI Taxonomy" id="966"/>
    <lineage>
        <taxon>Bacteria</taxon>
        <taxon>Pseudomonadati</taxon>
        <taxon>Pseudomonadota</taxon>
        <taxon>Gammaproteobacteria</taxon>
        <taxon>Oceanospirillales</taxon>
        <taxon>Oceanospirillaceae</taxon>
        <taxon>Oceanospirillum</taxon>
    </lineage>
</organism>
<dbReference type="SUPFAM" id="SSF53955">
    <property type="entry name" value="Lysozyme-like"/>
    <property type="match status" value="1"/>
</dbReference>
<dbReference type="Pfam" id="PF19489">
    <property type="entry name" value="SLT_4"/>
    <property type="match status" value="1"/>
</dbReference>
<dbReference type="Gene3D" id="1.10.530.10">
    <property type="match status" value="1"/>
</dbReference>
<dbReference type="STRING" id="966.BTA35_0203330"/>
<protein>
    <recommendedName>
        <fullName evidence="1">Transglycosylase SLT domain-containing protein</fullName>
    </recommendedName>
</protein>
<evidence type="ECO:0000313" key="2">
    <source>
        <dbReference type="EMBL" id="OOV88944.1"/>
    </source>
</evidence>
<gene>
    <name evidence="2" type="ORF">BTA35_0203330</name>
</gene>
<keyword evidence="3" id="KW-1185">Reference proteome</keyword>
<dbReference type="InterPro" id="IPR023346">
    <property type="entry name" value="Lysozyme-like_dom_sf"/>
</dbReference>
<dbReference type="PROSITE" id="PS51257">
    <property type="entry name" value="PROKAR_LIPOPROTEIN"/>
    <property type="match status" value="1"/>
</dbReference>
<dbReference type="RefSeq" id="WP_077243368.1">
    <property type="nucleotide sequence ID" value="NZ_FXTS01000001.1"/>
</dbReference>
<feature type="domain" description="Transglycosylase SLT" evidence="1">
    <location>
        <begin position="21"/>
        <end position="202"/>
    </location>
</feature>
<reference evidence="2" key="1">
    <citation type="submission" date="2017-02" db="EMBL/GenBank/DDBJ databases">
        <title>Draft Genome Sequence of the Salt Water Bacterium Oceanospirillum linum ATCC 11336.</title>
        <authorList>
            <person name="Trachtenberg A.M."/>
            <person name="Carney J.G."/>
            <person name="Linnane J.D."/>
            <person name="Rheaume B.A."/>
            <person name="Pitts N.L."/>
            <person name="Mykles D.L."/>
            <person name="Maclea K.S."/>
        </authorList>
    </citation>
    <scope>NUCLEOTIDE SEQUENCE [LARGE SCALE GENOMIC DNA]</scope>
    <source>
        <strain evidence="2">ATCC 11336</strain>
    </source>
</reference>
<dbReference type="InterPro" id="IPR045795">
    <property type="entry name" value="SLT_4"/>
</dbReference>
<dbReference type="EMBL" id="MTSD02000001">
    <property type="protein sequence ID" value="OOV88944.1"/>
    <property type="molecule type" value="Genomic_DNA"/>
</dbReference>
<sequence>MIKGCKHQVKGKGGILRLSLLGLITFILAGCAVAPPQKPDNACEIFRQYPDWYISAKQSEEKWGTAVPILLAFIHQESSFKPDAQPERTAFLGIIPGPRKSSSYGYTQALDSTWKEYQDKTGNRRASRGRFHDAVDFIGWYNYQGYLRNGIERNNTYYMYIAYHEGHGGYAEKKWQSKSWLKDVSTKVANRAIEYHKQLESCRSTLDRGASWWVF</sequence>
<evidence type="ECO:0000313" key="3">
    <source>
        <dbReference type="Proteomes" id="UP000190064"/>
    </source>
</evidence>
<proteinExistence type="predicted"/>
<comment type="caution">
    <text evidence="2">The sequence shown here is derived from an EMBL/GenBank/DDBJ whole genome shotgun (WGS) entry which is preliminary data.</text>
</comment>